<proteinExistence type="predicted"/>
<accession>A0A6V7UG88</accession>
<dbReference type="Proteomes" id="UP000580250">
    <property type="component" value="Unassembled WGS sequence"/>
</dbReference>
<dbReference type="EMBL" id="CAJEWN010000056">
    <property type="protein sequence ID" value="CAD2154618.1"/>
    <property type="molecule type" value="Genomic_DNA"/>
</dbReference>
<protein>
    <submittedName>
        <fullName evidence="1">Uncharacterized protein</fullName>
    </submittedName>
</protein>
<dbReference type="OrthoDB" id="5884270at2759"/>
<reference evidence="1 2" key="1">
    <citation type="submission" date="2020-08" db="EMBL/GenBank/DDBJ databases">
        <authorList>
            <person name="Koutsovoulos G."/>
            <person name="Danchin GJ E."/>
        </authorList>
    </citation>
    <scope>NUCLEOTIDE SEQUENCE [LARGE SCALE GENOMIC DNA]</scope>
</reference>
<evidence type="ECO:0000313" key="2">
    <source>
        <dbReference type="Proteomes" id="UP000580250"/>
    </source>
</evidence>
<gene>
    <name evidence="1" type="ORF">MENT_LOCUS11561</name>
</gene>
<evidence type="ECO:0000313" key="1">
    <source>
        <dbReference type="EMBL" id="CAD2154618.1"/>
    </source>
</evidence>
<name>A0A6V7UG88_MELEN</name>
<organism evidence="1 2">
    <name type="scientific">Meloidogyne enterolobii</name>
    <name type="common">Root-knot nematode worm</name>
    <name type="synonym">Meloidogyne mayaguensis</name>
    <dbReference type="NCBI Taxonomy" id="390850"/>
    <lineage>
        <taxon>Eukaryota</taxon>
        <taxon>Metazoa</taxon>
        <taxon>Ecdysozoa</taxon>
        <taxon>Nematoda</taxon>
        <taxon>Chromadorea</taxon>
        <taxon>Rhabditida</taxon>
        <taxon>Tylenchina</taxon>
        <taxon>Tylenchomorpha</taxon>
        <taxon>Tylenchoidea</taxon>
        <taxon>Meloidogynidae</taxon>
        <taxon>Meloidogyninae</taxon>
        <taxon>Meloidogyne</taxon>
    </lineage>
</organism>
<comment type="caution">
    <text evidence="1">The sequence shown here is derived from an EMBL/GenBank/DDBJ whole genome shotgun (WGS) entry which is preliminary data.</text>
</comment>
<sequence>MSISFNDQPKLVLFIALCSISLVESAYTYQKLNELMPELRQFLGLTHLGTLRPLNTPKANQQPIHLSAFAIPSFADQGQFQASKRTPDYNELRVRKSNNLRNLMRIGKRHFDSNEQKGNSAFAPNGEEQTGGNIYYYSPSFPIDNQLPFIKPYRPQSIWL</sequence>
<dbReference type="AlphaFoldDB" id="A0A6V7UG88"/>